<proteinExistence type="inferred from homology"/>
<keyword evidence="3" id="KW-0067">ATP-binding</keyword>
<dbReference type="InterPro" id="IPR029047">
    <property type="entry name" value="HSP70_peptide-bd_sf"/>
</dbReference>
<keyword evidence="2" id="KW-0547">Nucleotide-binding</keyword>
<dbReference type="Gene3D" id="2.60.34.10">
    <property type="entry name" value="Substrate Binding Domain Of DNAk, Chain A, domain 1"/>
    <property type="match status" value="1"/>
</dbReference>
<comment type="caution">
    <text evidence="4">The sequence shown here is derived from an EMBL/GenBank/DDBJ whole genome shotgun (WGS) entry which is preliminary data.</text>
</comment>
<evidence type="ECO:0000256" key="1">
    <source>
        <dbReference type="ARBA" id="ARBA00007381"/>
    </source>
</evidence>
<feature type="non-terminal residue" evidence="4">
    <location>
        <position position="164"/>
    </location>
</feature>
<dbReference type="SUPFAM" id="SSF53067">
    <property type="entry name" value="Actin-like ATPase domain"/>
    <property type="match status" value="1"/>
</dbReference>
<comment type="similarity">
    <text evidence="1">Belongs to the heat shock protein 70 family.</text>
</comment>
<dbReference type="PANTHER" id="PTHR19375">
    <property type="entry name" value="HEAT SHOCK PROTEIN 70KDA"/>
    <property type="match status" value="1"/>
</dbReference>
<dbReference type="Proteomes" id="UP001432322">
    <property type="component" value="Unassembled WGS sequence"/>
</dbReference>
<keyword evidence="5" id="KW-1185">Reference proteome</keyword>
<organism evidence="4 5">
    <name type="scientific">Pristionchus fissidentatus</name>
    <dbReference type="NCBI Taxonomy" id="1538716"/>
    <lineage>
        <taxon>Eukaryota</taxon>
        <taxon>Metazoa</taxon>
        <taxon>Ecdysozoa</taxon>
        <taxon>Nematoda</taxon>
        <taxon>Chromadorea</taxon>
        <taxon>Rhabditida</taxon>
        <taxon>Rhabditina</taxon>
        <taxon>Diplogasteromorpha</taxon>
        <taxon>Diplogasteroidea</taxon>
        <taxon>Neodiplogasteridae</taxon>
        <taxon>Pristionchus</taxon>
    </lineage>
</organism>
<evidence type="ECO:0008006" key="6">
    <source>
        <dbReference type="Google" id="ProtNLM"/>
    </source>
</evidence>
<dbReference type="InterPro" id="IPR043129">
    <property type="entry name" value="ATPase_NBD"/>
</dbReference>
<name>A0AAV5WNL1_9BILA</name>
<protein>
    <recommendedName>
        <fullName evidence="6">Heat shock protein 70</fullName>
    </recommendedName>
</protein>
<gene>
    <name evidence="4" type="ORF">PFISCL1PPCAC_23606</name>
</gene>
<dbReference type="GO" id="GO:0140662">
    <property type="term" value="F:ATP-dependent protein folding chaperone"/>
    <property type="evidence" value="ECO:0007669"/>
    <property type="project" value="InterPro"/>
</dbReference>
<dbReference type="PRINTS" id="PR00301">
    <property type="entry name" value="HEATSHOCK70"/>
</dbReference>
<dbReference type="Gene3D" id="3.30.420.40">
    <property type="match status" value="2"/>
</dbReference>
<sequence length="164" mass="18099">SRIPKVQEMIREFFGNKDLKFDIPPDHAVAHGAAILSSLVGGSIRGAVKLADVLPFSLGTNITFGRFSLMLKRNTQYPASNTSIFYNATDYQTLLKFKILEGESALSRENNKLGKVEIPIEPKIVHGNKIAVTFSVDENGILSVHLRDEETNLEVSAKVKTVSR</sequence>
<evidence type="ECO:0000313" key="5">
    <source>
        <dbReference type="Proteomes" id="UP001432322"/>
    </source>
</evidence>
<evidence type="ECO:0000313" key="4">
    <source>
        <dbReference type="EMBL" id="GMT32309.1"/>
    </source>
</evidence>
<dbReference type="EMBL" id="BTSY01000006">
    <property type="protein sequence ID" value="GMT32309.1"/>
    <property type="molecule type" value="Genomic_DNA"/>
</dbReference>
<dbReference type="Pfam" id="PF00012">
    <property type="entry name" value="HSP70"/>
    <property type="match status" value="1"/>
</dbReference>
<dbReference type="InterPro" id="IPR013126">
    <property type="entry name" value="Hsp_70_fam"/>
</dbReference>
<dbReference type="GO" id="GO:0005524">
    <property type="term" value="F:ATP binding"/>
    <property type="evidence" value="ECO:0007669"/>
    <property type="project" value="UniProtKB-KW"/>
</dbReference>
<evidence type="ECO:0000256" key="2">
    <source>
        <dbReference type="ARBA" id="ARBA00022741"/>
    </source>
</evidence>
<dbReference type="SUPFAM" id="SSF100920">
    <property type="entry name" value="Heat shock protein 70kD (HSP70), peptide-binding domain"/>
    <property type="match status" value="1"/>
</dbReference>
<accession>A0AAV5WNL1</accession>
<dbReference type="AlphaFoldDB" id="A0AAV5WNL1"/>
<reference evidence="4" key="1">
    <citation type="submission" date="2023-10" db="EMBL/GenBank/DDBJ databases">
        <title>Genome assembly of Pristionchus species.</title>
        <authorList>
            <person name="Yoshida K."/>
            <person name="Sommer R.J."/>
        </authorList>
    </citation>
    <scope>NUCLEOTIDE SEQUENCE</scope>
    <source>
        <strain evidence="4">RS5133</strain>
    </source>
</reference>
<evidence type="ECO:0000256" key="3">
    <source>
        <dbReference type="ARBA" id="ARBA00022840"/>
    </source>
</evidence>
<feature type="non-terminal residue" evidence="4">
    <location>
        <position position="1"/>
    </location>
</feature>